<dbReference type="OrthoDB" id="167809at2759"/>
<keyword evidence="2 4" id="KW-0378">Hydrolase</keyword>
<evidence type="ECO:0000256" key="1">
    <source>
        <dbReference type="ARBA" id="ARBA00006336"/>
    </source>
</evidence>
<dbReference type="GO" id="GO:0016787">
    <property type="term" value="F:hydrolase activity"/>
    <property type="evidence" value="ECO:0007669"/>
    <property type="project" value="UniProtKB-KW"/>
</dbReference>
<keyword evidence="5" id="KW-1185">Reference proteome</keyword>
<dbReference type="InterPro" id="IPR050272">
    <property type="entry name" value="Isochorismatase-like_hydrls"/>
</dbReference>
<dbReference type="PANTHER" id="PTHR43540">
    <property type="entry name" value="PEROXYUREIDOACRYLATE/UREIDOACRYLATE AMIDOHYDROLASE-RELATED"/>
    <property type="match status" value="1"/>
</dbReference>
<dbReference type="SUPFAM" id="SSF52499">
    <property type="entry name" value="Isochorismatase-like hydrolases"/>
    <property type="match status" value="1"/>
</dbReference>
<protein>
    <submittedName>
        <fullName evidence="4">Cysteine hydrolase</fullName>
    </submittedName>
</protein>
<dbReference type="Gene3D" id="3.40.50.850">
    <property type="entry name" value="Isochorismatase-like"/>
    <property type="match status" value="1"/>
</dbReference>
<evidence type="ECO:0000313" key="5">
    <source>
        <dbReference type="Proteomes" id="UP000572817"/>
    </source>
</evidence>
<evidence type="ECO:0000256" key="2">
    <source>
        <dbReference type="ARBA" id="ARBA00022801"/>
    </source>
</evidence>
<accession>A0A8H4IVF6</accession>
<dbReference type="AlphaFoldDB" id="A0A8H4IVF6"/>
<proteinExistence type="inferred from homology"/>
<feature type="domain" description="Isochorismatase-like" evidence="3">
    <location>
        <begin position="7"/>
        <end position="187"/>
    </location>
</feature>
<gene>
    <name evidence="4" type="ORF">GTA08_BOTSDO06059</name>
</gene>
<dbReference type="InterPro" id="IPR000868">
    <property type="entry name" value="Isochorismatase-like_dom"/>
</dbReference>
<reference evidence="4" key="1">
    <citation type="submission" date="2020-04" db="EMBL/GenBank/DDBJ databases">
        <title>Genome Assembly and Annotation of Botryosphaeria dothidea sdau 11-99, a Latent Pathogen of Apple Fruit Ring Rot in China.</title>
        <authorList>
            <person name="Yu C."/>
            <person name="Diao Y."/>
            <person name="Lu Q."/>
            <person name="Zhao J."/>
            <person name="Cui S."/>
            <person name="Peng C."/>
            <person name="He B."/>
            <person name="Liu H."/>
        </authorList>
    </citation>
    <scope>NUCLEOTIDE SEQUENCE [LARGE SCALE GENOMIC DNA]</scope>
    <source>
        <strain evidence="4">Sdau11-99</strain>
    </source>
</reference>
<evidence type="ECO:0000313" key="4">
    <source>
        <dbReference type="EMBL" id="KAF4307043.1"/>
    </source>
</evidence>
<comment type="similarity">
    <text evidence="1">Belongs to the isochorismatase family.</text>
</comment>
<dbReference type="Pfam" id="PF00857">
    <property type="entry name" value="Isochorismatase"/>
    <property type="match status" value="1"/>
</dbReference>
<name>A0A8H4IVF6_9PEZI</name>
<evidence type="ECO:0000259" key="3">
    <source>
        <dbReference type="Pfam" id="PF00857"/>
    </source>
</evidence>
<dbReference type="EMBL" id="WWBZ02000033">
    <property type="protein sequence ID" value="KAF4307043.1"/>
    <property type="molecule type" value="Genomic_DNA"/>
</dbReference>
<dbReference type="CDD" id="cd00431">
    <property type="entry name" value="cysteine_hydrolases"/>
    <property type="match status" value="1"/>
</dbReference>
<organism evidence="4 5">
    <name type="scientific">Botryosphaeria dothidea</name>
    <dbReference type="NCBI Taxonomy" id="55169"/>
    <lineage>
        <taxon>Eukaryota</taxon>
        <taxon>Fungi</taxon>
        <taxon>Dikarya</taxon>
        <taxon>Ascomycota</taxon>
        <taxon>Pezizomycotina</taxon>
        <taxon>Dothideomycetes</taxon>
        <taxon>Dothideomycetes incertae sedis</taxon>
        <taxon>Botryosphaeriales</taxon>
        <taxon>Botryosphaeriaceae</taxon>
        <taxon>Botryosphaeria</taxon>
    </lineage>
</organism>
<sequence length="199" mass="21865">MTPSPKTALLVIDMQAFFAPMTKHALPHILTLMHHFRAQSLPAIFTQHGHTKAELTGPPYRNQLVRKWGPDGSIARGSAEWELQPEIQGLLKDLQADADEGREKVAVVQKNTYDAFINTDLEDRLRGWGVERVVVCGVMTDCCCDTTARSAFNRGWETWLVRDACGSANEAQHEAGLKGFGFAFGDIVGTGEVLADVKG</sequence>
<comment type="caution">
    <text evidence="4">The sequence shown here is derived from an EMBL/GenBank/DDBJ whole genome shotgun (WGS) entry which is preliminary data.</text>
</comment>
<dbReference type="InterPro" id="IPR036380">
    <property type="entry name" value="Isochorismatase-like_sf"/>
</dbReference>
<dbReference type="Proteomes" id="UP000572817">
    <property type="component" value="Unassembled WGS sequence"/>
</dbReference>
<dbReference type="PANTHER" id="PTHR43540:SF6">
    <property type="entry name" value="ISOCHORISMATASE-LIKE DOMAIN-CONTAINING PROTEIN"/>
    <property type="match status" value="1"/>
</dbReference>